<organism evidence="1 2">
    <name type="scientific">Heracleum sosnowskyi</name>
    <dbReference type="NCBI Taxonomy" id="360622"/>
    <lineage>
        <taxon>Eukaryota</taxon>
        <taxon>Viridiplantae</taxon>
        <taxon>Streptophyta</taxon>
        <taxon>Embryophyta</taxon>
        <taxon>Tracheophyta</taxon>
        <taxon>Spermatophyta</taxon>
        <taxon>Magnoliopsida</taxon>
        <taxon>eudicotyledons</taxon>
        <taxon>Gunneridae</taxon>
        <taxon>Pentapetalae</taxon>
        <taxon>asterids</taxon>
        <taxon>campanulids</taxon>
        <taxon>Apiales</taxon>
        <taxon>Apiaceae</taxon>
        <taxon>Apioideae</taxon>
        <taxon>apioid superclade</taxon>
        <taxon>Tordylieae</taxon>
        <taxon>Tordyliinae</taxon>
        <taxon>Heracleum</taxon>
    </lineage>
</organism>
<reference evidence="1" key="2">
    <citation type="submission" date="2023-05" db="EMBL/GenBank/DDBJ databases">
        <authorList>
            <person name="Schelkunov M.I."/>
        </authorList>
    </citation>
    <scope>NUCLEOTIDE SEQUENCE</scope>
    <source>
        <strain evidence="1">Hsosn_3</strain>
        <tissue evidence="1">Leaf</tissue>
    </source>
</reference>
<sequence>MANSKGPSSFRIMMHNGKHYLLPPKSPFPSISPSYVDNVPSPAIAAKVMPKPRDGNSYHQRTSFECVLIEDQPSWLDELLNEHIPRSSTFIERLFCMYRCCRCCQHELCSSSSQQYFFDVLHSDEIKIINLYPCIVRTFGQSEI</sequence>
<protein>
    <submittedName>
        <fullName evidence="1">Uncharacterized protein</fullName>
    </submittedName>
</protein>
<dbReference type="AlphaFoldDB" id="A0AAD8HRJ6"/>
<keyword evidence="2" id="KW-1185">Reference proteome</keyword>
<dbReference type="PANTHER" id="PTHR46835">
    <property type="entry name" value="BASIC-LEUCINE ZIPPER (BZIP) TRANSCRIPTION FACTOR FAMILY PROTEIN-RELATED"/>
    <property type="match status" value="1"/>
</dbReference>
<dbReference type="EMBL" id="JAUIZM010000008">
    <property type="protein sequence ID" value="KAK1371901.1"/>
    <property type="molecule type" value="Genomic_DNA"/>
</dbReference>
<proteinExistence type="predicted"/>
<name>A0AAD8HRJ6_9APIA</name>
<accession>A0AAD8HRJ6</accession>
<reference evidence="1" key="1">
    <citation type="submission" date="2023-02" db="EMBL/GenBank/DDBJ databases">
        <title>Genome of toxic invasive species Heracleum sosnowskyi carries increased number of genes despite the absence of recent whole-genome duplications.</title>
        <authorList>
            <person name="Schelkunov M."/>
            <person name="Shtratnikova V."/>
            <person name="Makarenko M."/>
            <person name="Klepikova A."/>
            <person name="Omelchenko D."/>
            <person name="Novikova G."/>
            <person name="Obukhova E."/>
            <person name="Bogdanov V."/>
            <person name="Penin A."/>
            <person name="Logacheva M."/>
        </authorList>
    </citation>
    <scope>NUCLEOTIDE SEQUENCE</scope>
    <source>
        <strain evidence="1">Hsosn_3</strain>
        <tissue evidence="1">Leaf</tissue>
    </source>
</reference>
<gene>
    <name evidence="1" type="ORF">POM88_037993</name>
</gene>
<dbReference type="Proteomes" id="UP001237642">
    <property type="component" value="Unassembled WGS sequence"/>
</dbReference>
<evidence type="ECO:0000313" key="2">
    <source>
        <dbReference type="Proteomes" id="UP001237642"/>
    </source>
</evidence>
<comment type="caution">
    <text evidence="1">The sequence shown here is derived from an EMBL/GenBank/DDBJ whole genome shotgun (WGS) entry which is preliminary data.</text>
</comment>
<evidence type="ECO:0000313" key="1">
    <source>
        <dbReference type="EMBL" id="KAK1371901.1"/>
    </source>
</evidence>
<dbReference type="InterPro" id="IPR044797">
    <property type="entry name" value="At4g06598-like"/>
</dbReference>
<dbReference type="PANTHER" id="PTHR46835:SF3">
    <property type="entry name" value="BASIC-LEUCINE ZIPPER (BZIP) TRANSCRIPTION FACTOR FAMILY PROTEIN"/>
    <property type="match status" value="1"/>
</dbReference>